<dbReference type="GO" id="GO:0047391">
    <property type="term" value="F:alkylglycerophosphoethanolamine phosphodiesterase activity"/>
    <property type="evidence" value="ECO:0007669"/>
    <property type="project" value="UniProtKB-EC"/>
</dbReference>
<dbReference type="KEGG" id="cfu:CFU_0575"/>
<evidence type="ECO:0000259" key="1">
    <source>
        <dbReference type="Pfam" id="PF12146"/>
    </source>
</evidence>
<reference evidence="2 3" key="1">
    <citation type="journal article" date="2004" name="Environ. Microbiol.">
        <title>Phylogeny-function analysis of (meta)genomic libraries: screening for expression of ribosomal RNA genes by large-insert library fluorescent in situ hybridization (LIL-FISH).</title>
        <authorList>
            <person name="Leveau J.H."/>
            <person name="Gerards S."/>
            <person name="de Boer W."/>
            <person name="van Veen J.A."/>
        </authorList>
    </citation>
    <scope>NUCLEOTIDE SEQUENCE [LARGE SCALE GENOMIC DNA]</scope>
    <source>
        <strain evidence="2 3">Ter331</strain>
    </source>
</reference>
<dbReference type="Gene3D" id="3.40.50.1820">
    <property type="entry name" value="alpha/beta hydrolase"/>
    <property type="match status" value="1"/>
</dbReference>
<organism evidence="2 3">
    <name type="scientific">Collimonas fungivorans (strain Ter331)</name>
    <dbReference type="NCBI Taxonomy" id="1005048"/>
    <lineage>
        <taxon>Bacteria</taxon>
        <taxon>Pseudomonadati</taxon>
        <taxon>Pseudomonadota</taxon>
        <taxon>Betaproteobacteria</taxon>
        <taxon>Burkholderiales</taxon>
        <taxon>Oxalobacteraceae</taxon>
        <taxon>Collimonas</taxon>
    </lineage>
</organism>
<dbReference type="eggNOG" id="COG2267">
    <property type="taxonomic scope" value="Bacteria"/>
</dbReference>
<dbReference type="EC" id="3.1.4.39" evidence="2"/>
<protein>
    <submittedName>
        <fullName evidence="2">Lysophospholipase Monoglyceride lipase</fullName>
        <ecNumber evidence="2">3.1.4.39</ecNumber>
    </submittedName>
</protein>
<dbReference type="STRING" id="1005048.CFU_0575"/>
<accession>G0A899</accession>
<sequence length="304" mass="32846">MMTSGLERQLTTADGISLFVADWAPADGVPVAGSILLMHGLGEHAGRYAHVIRFFNRCGLLVRSYDHRGHGRSGGPRGDAPDDTALLRDARLVLDDFNRQAQLDYPALAGNLPFLFGHSMGGLFAARFAVAAMAPLRGLILSSPGLALRLSRVQLGLLKLMSAVAPGLALPNGLDVDHLSHDPAVAKAYSSDPLVHNKITARLLNSMLRSGEFAQSQAHTLAVPTLLVIGGDDRIIDADGSRRFFTALPPAIVTFRDYDGMYHEIFNEIGAERVFADVRRWLEAQYLLQPPATVQPGLAEKLPI</sequence>
<reference evidence="2 3" key="4">
    <citation type="journal article" date="2010" name="Environ. Microbiol.">
        <title>The bacterial genus Collimonas: mycophagy, weathering and other adaptive solutions to life in oligotrophic soil environments.</title>
        <authorList>
            <person name="Leveau J.H."/>
            <person name="Uroz S."/>
            <person name="de Boer W."/>
        </authorList>
    </citation>
    <scope>NUCLEOTIDE SEQUENCE [LARGE SCALE GENOMIC DNA]</scope>
    <source>
        <strain evidence="2 3">Ter331</strain>
    </source>
</reference>
<proteinExistence type="predicted"/>
<dbReference type="HOGENOM" id="CLU_026209_7_2_4"/>
<dbReference type="InterPro" id="IPR022742">
    <property type="entry name" value="Hydrolase_4"/>
</dbReference>
<dbReference type="InterPro" id="IPR051044">
    <property type="entry name" value="MAG_DAG_Lipase"/>
</dbReference>
<dbReference type="Pfam" id="PF12146">
    <property type="entry name" value="Hydrolase_4"/>
    <property type="match status" value="1"/>
</dbReference>
<dbReference type="AlphaFoldDB" id="G0A899"/>
<reference evidence="2 3" key="2">
    <citation type="journal article" date="2006" name="J. Microbiol. Methods">
        <title>Genomic flank-sequencing of plasposon insertion sites for rapid identification of functional genes.</title>
        <authorList>
            <person name="Leveau J.H."/>
            <person name="Gerards S."/>
            <person name="Fritsche K."/>
            <person name="Zondag G."/>
            <person name="van Veen J.A."/>
        </authorList>
    </citation>
    <scope>NUCLEOTIDE SEQUENCE [LARGE SCALE GENOMIC DNA]</scope>
    <source>
        <strain evidence="2 3">Ter331</strain>
    </source>
</reference>
<dbReference type="EMBL" id="CP002745">
    <property type="protein sequence ID" value="AEK60411.1"/>
    <property type="molecule type" value="Genomic_DNA"/>
</dbReference>
<dbReference type="Proteomes" id="UP000008392">
    <property type="component" value="Chromosome"/>
</dbReference>
<keyword evidence="2" id="KW-0378">Hydrolase</keyword>
<reference evidence="3" key="6">
    <citation type="submission" date="2011-05" db="EMBL/GenBank/DDBJ databases">
        <title>Complete sequence of Collimonas fungivorans Ter331.</title>
        <authorList>
            <person name="Leveau J.H."/>
        </authorList>
    </citation>
    <scope>NUCLEOTIDE SEQUENCE [LARGE SCALE GENOMIC DNA]</scope>
    <source>
        <strain evidence="3">Ter331</strain>
    </source>
</reference>
<reference evidence="2 3" key="3">
    <citation type="journal article" date="2008" name="FEMS Microbiol. Ecol.">
        <title>Identification and characterization of genes underlying chitinolysis in Collimonas fungivorans Ter331.</title>
        <authorList>
            <person name="Fritsche K."/>
            <person name="de Boer W."/>
            <person name="Gerards S."/>
            <person name="van den Berg M."/>
            <person name="van Veen J.A."/>
            <person name="Leveau J.H."/>
        </authorList>
    </citation>
    <scope>NUCLEOTIDE SEQUENCE [LARGE SCALE GENOMIC DNA]</scope>
    <source>
        <strain evidence="2 3">Ter331</strain>
    </source>
</reference>
<evidence type="ECO:0000313" key="3">
    <source>
        <dbReference type="Proteomes" id="UP000008392"/>
    </source>
</evidence>
<evidence type="ECO:0000313" key="2">
    <source>
        <dbReference type="EMBL" id="AEK60411.1"/>
    </source>
</evidence>
<dbReference type="SUPFAM" id="SSF53474">
    <property type="entry name" value="alpha/beta-Hydrolases"/>
    <property type="match status" value="1"/>
</dbReference>
<dbReference type="InterPro" id="IPR029058">
    <property type="entry name" value="AB_hydrolase_fold"/>
</dbReference>
<feature type="domain" description="Serine aminopeptidase S33" evidence="1">
    <location>
        <begin position="32"/>
        <end position="268"/>
    </location>
</feature>
<dbReference type="PANTHER" id="PTHR11614">
    <property type="entry name" value="PHOSPHOLIPASE-RELATED"/>
    <property type="match status" value="1"/>
</dbReference>
<name>G0A899_COLFT</name>
<reference evidence="2 3" key="5">
    <citation type="journal article" date="2011" name="ISME J.">
        <title>Dual transcriptional profiling of a bacterial/fungal confrontation: Collimonas fungivorans versus Aspergillus niger.</title>
        <authorList>
            <person name="Mela F."/>
            <person name="Fritsche K."/>
            <person name="de Boer W."/>
            <person name="van Veen J.A."/>
            <person name="de Graaff L.H."/>
            <person name="van den Berg M."/>
            <person name="Leveau J.H."/>
        </authorList>
    </citation>
    <scope>NUCLEOTIDE SEQUENCE [LARGE SCALE GENOMIC DNA]</scope>
    <source>
        <strain evidence="2 3">Ter331</strain>
    </source>
</reference>
<keyword evidence="3" id="KW-1185">Reference proteome</keyword>
<gene>
    <name evidence="2" type="ordered locus">CFU_0575</name>
</gene>